<organism evidence="4 5">
    <name type="scientific">Armillaria tabescens</name>
    <name type="common">Ringless honey mushroom</name>
    <name type="synonym">Agaricus tabescens</name>
    <dbReference type="NCBI Taxonomy" id="1929756"/>
    <lineage>
        <taxon>Eukaryota</taxon>
        <taxon>Fungi</taxon>
        <taxon>Dikarya</taxon>
        <taxon>Basidiomycota</taxon>
        <taxon>Agaricomycotina</taxon>
        <taxon>Agaricomycetes</taxon>
        <taxon>Agaricomycetidae</taxon>
        <taxon>Agaricales</taxon>
        <taxon>Marasmiineae</taxon>
        <taxon>Physalacriaceae</taxon>
        <taxon>Desarmillaria</taxon>
    </lineage>
</organism>
<accession>A0AA39J9V7</accession>
<dbReference type="Proteomes" id="UP001175211">
    <property type="component" value="Unassembled WGS sequence"/>
</dbReference>
<dbReference type="AlphaFoldDB" id="A0AA39J9V7"/>
<dbReference type="PANTHER" id="PTHR33099">
    <property type="entry name" value="FE2OG DIOXYGENASE DOMAIN-CONTAINING PROTEIN"/>
    <property type="match status" value="1"/>
</dbReference>
<feature type="compositionally biased region" description="Basic and acidic residues" evidence="2">
    <location>
        <begin position="381"/>
        <end position="396"/>
    </location>
</feature>
<evidence type="ECO:0000313" key="4">
    <source>
        <dbReference type="EMBL" id="KAK0438850.1"/>
    </source>
</evidence>
<keyword evidence="1" id="KW-0560">Oxidoreductase</keyword>
<keyword evidence="5" id="KW-1185">Reference proteome</keyword>
<feature type="region of interest" description="Disordered" evidence="2">
    <location>
        <begin position="377"/>
        <end position="396"/>
    </location>
</feature>
<dbReference type="InterPro" id="IPR044862">
    <property type="entry name" value="Pro_4_hyd_alph_FE2OG_OXY"/>
</dbReference>
<proteinExistence type="inferred from homology"/>
<dbReference type="GeneID" id="85349902"/>
<evidence type="ECO:0000313" key="5">
    <source>
        <dbReference type="Proteomes" id="UP001175211"/>
    </source>
</evidence>
<name>A0AA39J9V7_ARMTA</name>
<dbReference type="PANTHER" id="PTHR33099:SF11">
    <property type="entry name" value="FE2OG DIOXYGENASE DOMAIN-CONTAINING PROTEIN"/>
    <property type="match status" value="1"/>
</dbReference>
<dbReference type="Gene3D" id="2.60.120.620">
    <property type="entry name" value="q2cbj1_9rhob like domain"/>
    <property type="match status" value="1"/>
</dbReference>
<gene>
    <name evidence="4" type="ORF">EV420DRAFT_1207547</name>
</gene>
<dbReference type="Pfam" id="PF13640">
    <property type="entry name" value="2OG-FeII_Oxy_3"/>
    <property type="match status" value="1"/>
</dbReference>
<dbReference type="PROSITE" id="PS51471">
    <property type="entry name" value="FE2OG_OXY"/>
    <property type="match status" value="1"/>
</dbReference>
<dbReference type="EMBL" id="JAUEPS010000093">
    <property type="protein sequence ID" value="KAK0438850.1"/>
    <property type="molecule type" value="Genomic_DNA"/>
</dbReference>
<dbReference type="InterPro" id="IPR005123">
    <property type="entry name" value="Oxoglu/Fe-dep_dioxygenase_dom"/>
</dbReference>
<dbReference type="RefSeq" id="XP_060323044.1">
    <property type="nucleotide sequence ID" value="XM_060466354.1"/>
</dbReference>
<reference evidence="4" key="1">
    <citation type="submission" date="2023-06" db="EMBL/GenBank/DDBJ databases">
        <authorList>
            <consortium name="Lawrence Berkeley National Laboratory"/>
            <person name="Ahrendt S."/>
            <person name="Sahu N."/>
            <person name="Indic B."/>
            <person name="Wong-Bajracharya J."/>
            <person name="Merenyi Z."/>
            <person name="Ke H.-M."/>
            <person name="Monk M."/>
            <person name="Kocsube S."/>
            <person name="Drula E."/>
            <person name="Lipzen A."/>
            <person name="Balint B."/>
            <person name="Henrissat B."/>
            <person name="Andreopoulos B."/>
            <person name="Martin F.M."/>
            <person name="Harder C.B."/>
            <person name="Rigling D."/>
            <person name="Ford K.L."/>
            <person name="Foster G.D."/>
            <person name="Pangilinan J."/>
            <person name="Papanicolaou A."/>
            <person name="Barry K."/>
            <person name="LaButti K."/>
            <person name="Viragh M."/>
            <person name="Koriabine M."/>
            <person name="Yan M."/>
            <person name="Riley R."/>
            <person name="Champramary S."/>
            <person name="Plett K.L."/>
            <person name="Tsai I.J."/>
            <person name="Slot J."/>
            <person name="Sipos G."/>
            <person name="Plett J."/>
            <person name="Nagy L.G."/>
            <person name="Grigoriev I.V."/>
        </authorList>
    </citation>
    <scope>NUCLEOTIDE SEQUENCE</scope>
    <source>
        <strain evidence="4">CCBAS 213</strain>
    </source>
</reference>
<evidence type="ECO:0000256" key="1">
    <source>
        <dbReference type="RuleBase" id="RU003682"/>
    </source>
</evidence>
<protein>
    <recommendedName>
        <fullName evidence="3">Fe2OG dioxygenase domain-containing protein</fullName>
    </recommendedName>
</protein>
<sequence length="444" mass="49380">MPSSQEPEHPVLAYVDLNKHIKNRAVQRQGVVHDSPVIEALNNLSSHPFVSFTLEPYYSECEVTGPGETSFGTLGCPDIDAIGSKSTPSSFGKGDQTVFDPTYRDGHEINAGDIIYPPYRCPSLDDIASHLKVALGGTLFLRKEVEVRLYKLALYDKGGHFDWHRDSTHGDDHHATVLVALNTTWKGGALHLRHGGEEVVIDMQPKVKKADEESQPEIHLKAAAFYTDVEHKVEPVTEGVRIILQYDVFVSELSLPSTPNSDTEDSKLDMVAFHSSIRCDDHGNELQATSRFASEDSISALVDAIQEIISSGTEEVGIPLRYLYRQASIREEYLKGLDAIIYARLSEVFDVELAPVILEENSIEGKWTGEEFSVYKASSGNKHEEGESPRKRARRPTEFHLSAVSEIVEISRTDYIEHTGNESQEADCRYFGGGMFLRAKNSEA</sequence>
<keyword evidence="1" id="KW-0479">Metal-binding</keyword>
<keyword evidence="1" id="KW-0408">Iron</keyword>
<dbReference type="GO" id="GO:0046872">
    <property type="term" value="F:metal ion binding"/>
    <property type="evidence" value="ECO:0007669"/>
    <property type="project" value="UniProtKB-KW"/>
</dbReference>
<feature type="domain" description="Fe2OG dioxygenase" evidence="3">
    <location>
        <begin position="144"/>
        <end position="250"/>
    </location>
</feature>
<comment type="caution">
    <text evidence="4">The sequence shown here is derived from an EMBL/GenBank/DDBJ whole genome shotgun (WGS) entry which is preliminary data.</text>
</comment>
<evidence type="ECO:0000259" key="3">
    <source>
        <dbReference type="PROSITE" id="PS51471"/>
    </source>
</evidence>
<evidence type="ECO:0000256" key="2">
    <source>
        <dbReference type="SAM" id="MobiDB-lite"/>
    </source>
</evidence>
<dbReference type="GO" id="GO:0016491">
    <property type="term" value="F:oxidoreductase activity"/>
    <property type="evidence" value="ECO:0007669"/>
    <property type="project" value="UniProtKB-KW"/>
</dbReference>
<comment type="similarity">
    <text evidence="1">Belongs to the iron/ascorbate-dependent oxidoreductase family.</text>
</comment>